<organism evidence="9 10">
    <name type="scientific">Glomerella acutata</name>
    <name type="common">Colletotrichum acutatum</name>
    <dbReference type="NCBI Taxonomy" id="27357"/>
    <lineage>
        <taxon>Eukaryota</taxon>
        <taxon>Fungi</taxon>
        <taxon>Dikarya</taxon>
        <taxon>Ascomycota</taxon>
        <taxon>Pezizomycotina</taxon>
        <taxon>Sordariomycetes</taxon>
        <taxon>Hypocreomycetidae</taxon>
        <taxon>Glomerellales</taxon>
        <taxon>Glomerellaceae</taxon>
        <taxon>Colletotrichum</taxon>
        <taxon>Colletotrichum acutatum species complex</taxon>
    </lineage>
</organism>
<dbReference type="InterPro" id="IPR036864">
    <property type="entry name" value="Zn2-C6_fun-type_DNA-bd_sf"/>
</dbReference>
<reference evidence="9" key="1">
    <citation type="submission" date="2021-12" db="EMBL/GenBank/DDBJ databases">
        <title>Comparative genomics, transcriptomics and evolutionary studies reveal genomic signatures of adaptation to plant cell wall in hemibiotrophic fungi.</title>
        <authorList>
            <consortium name="DOE Joint Genome Institute"/>
            <person name="Baroncelli R."/>
            <person name="Diaz J.F."/>
            <person name="Benocci T."/>
            <person name="Peng M."/>
            <person name="Battaglia E."/>
            <person name="Haridas S."/>
            <person name="Andreopoulos W."/>
            <person name="Labutti K."/>
            <person name="Pangilinan J."/>
            <person name="Floch G.L."/>
            <person name="Makela M.R."/>
            <person name="Henrissat B."/>
            <person name="Grigoriev I.V."/>
            <person name="Crouch J.A."/>
            <person name="De Vries R.P."/>
            <person name="Sukno S.A."/>
            <person name="Thon M.R."/>
        </authorList>
    </citation>
    <scope>NUCLEOTIDE SEQUENCE</scope>
    <source>
        <strain evidence="9">CBS 112980</strain>
    </source>
</reference>
<dbReference type="EMBL" id="JAHMHS010000311">
    <property type="protein sequence ID" value="KAK1702419.1"/>
    <property type="molecule type" value="Genomic_DNA"/>
</dbReference>
<evidence type="ECO:0000256" key="6">
    <source>
        <dbReference type="ARBA" id="ARBA00023242"/>
    </source>
</evidence>
<evidence type="ECO:0000256" key="3">
    <source>
        <dbReference type="ARBA" id="ARBA00023015"/>
    </source>
</evidence>
<dbReference type="InterPro" id="IPR001138">
    <property type="entry name" value="Zn2Cys6_DnaBD"/>
</dbReference>
<name>A0AAD8U8U7_GLOAC</name>
<dbReference type="InterPro" id="IPR052360">
    <property type="entry name" value="Transcr_Regulatory_Proteins"/>
</dbReference>
<keyword evidence="10" id="KW-1185">Reference proteome</keyword>
<dbReference type="SMART" id="SM00066">
    <property type="entry name" value="GAL4"/>
    <property type="match status" value="1"/>
</dbReference>
<dbReference type="Proteomes" id="UP001244207">
    <property type="component" value="Unassembled WGS sequence"/>
</dbReference>
<gene>
    <name evidence="9" type="ORF">BDZ83DRAFT_686667</name>
</gene>
<evidence type="ECO:0000313" key="9">
    <source>
        <dbReference type="EMBL" id="KAK1702419.1"/>
    </source>
</evidence>
<keyword evidence="2" id="KW-0862">Zinc</keyword>
<dbReference type="CDD" id="cd00067">
    <property type="entry name" value="GAL4"/>
    <property type="match status" value="1"/>
</dbReference>
<evidence type="ECO:0000256" key="7">
    <source>
        <dbReference type="SAM" id="MobiDB-lite"/>
    </source>
</evidence>
<evidence type="ECO:0000256" key="1">
    <source>
        <dbReference type="ARBA" id="ARBA00022723"/>
    </source>
</evidence>
<keyword evidence="3" id="KW-0805">Transcription regulation</keyword>
<protein>
    <recommendedName>
        <fullName evidence="8">Zn(2)-C6 fungal-type domain-containing protein</fullName>
    </recommendedName>
</protein>
<dbReference type="GO" id="GO:0003677">
    <property type="term" value="F:DNA binding"/>
    <property type="evidence" value="ECO:0007669"/>
    <property type="project" value="UniProtKB-KW"/>
</dbReference>
<comment type="caution">
    <text evidence="9">The sequence shown here is derived from an EMBL/GenBank/DDBJ whole genome shotgun (WGS) entry which is preliminary data.</text>
</comment>
<dbReference type="Gene3D" id="4.10.240.10">
    <property type="entry name" value="Zn(2)-C6 fungal-type DNA-binding domain"/>
    <property type="match status" value="1"/>
</dbReference>
<dbReference type="PANTHER" id="PTHR36206:SF12">
    <property type="entry name" value="ASPERCRYPTIN BIOSYNTHESIS CLUSTER-SPECIFIC TRANSCRIPTION REGULATOR ATNN-RELATED"/>
    <property type="match status" value="1"/>
</dbReference>
<evidence type="ECO:0000256" key="4">
    <source>
        <dbReference type="ARBA" id="ARBA00023125"/>
    </source>
</evidence>
<feature type="non-terminal residue" evidence="9">
    <location>
        <position position="1"/>
    </location>
</feature>
<dbReference type="GO" id="GO:0008270">
    <property type="term" value="F:zinc ion binding"/>
    <property type="evidence" value="ECO:0007669"/>
    <property type="project" value="InterPro"/>
</dbReference>
<dbReference type="PANTHER" id="PTHR36206">
    <property type="entry name" value="ASPERCRYPTIN BIOSYNTHESIS CLUSTER-SPECIFIC TRANSCRIPTION REGULATOR ATNN-RELATED"/>
    <property type="match status" value="1"/>
</dbReference>
<dbReference type="RefSeq" id="XP_060357124.1">
    <property type="nucleotide sequence ID" value="XM_060511268.1"/>
</dbReference>
<dbReference type="GO" id="GO:0000981">
    <property type="term" value="F:DNA-binding transcription factor activity, RNA polymerase II-specific"/>
    <property type="evidence" value="ECO:0007669"/>
    <property type="project" value="InterPro"/>
</dbReference>
<evidence type="ECO:0000313" key="10">
    <source>
        <dbReference type="Proteomes" id="UP001244207"/>
    </source>
</evidence>
<feature type="domain" description="Zn(2)-C6 fungal-type" evidence="8">
    <location>
        <begin position="17"/>
        <end position="45"/>
    </location>
</feature>
<sequence>MSSSSSQQSRRIKSRSGCVRCKRRRIKCDEAVPSCLRCVKSGVDCPGYAKALKWSTKHESSPRMSSSVGEPHYSSPDWFEEEVR</sequence>
<evidence type="ECO:0000259" key="8">
    <source>
        <dbReference type="PROSITE" id="PS50048"/>
    </source>
</evidence>
<evidence type="ECO:0000256" key="2">
    <source>
        <dbReference type="ARBA" id="ARBA00022833"/>
    </source>
</evidence>
<evidence type="ECO:0000256" key="5">
    <source>
        <dbReference type="ARBA" id="ARBA00023163"/>
    </source>
</evidence>
<keyword evidence="6" id="KW-0539">Nucleus</keyword>
<dbReference type="SUPFAM" id="SSF57701">
    <property type="entry name" value="Zn2/Cys6 DNA-binding domain"/>
    <property type="match status" value="1"/>
</dbReference>
<keyword evidence="5" id="KW-0804">Transcription</keyword>
<accession>A0AAD8U8U7</accession>
<dbReference type="PROSITE" id="PS00463">
    <property type="entry name" value="ZN2_CY6_FUNGAL_1"/>
    <property type="match status" value="1"/>
</dbReference>
<dbReference type="Pfam" id="PF00172">
    <property type="entry name" value="Zn_clus"/>
    <property type="match status" value="1"/>
</dbReference>
<keyword evidence="1" id="KW-0479">Metal-binding</keyword>
<feature type="region of interest" description="Disordered" evidence="7">
    <location>
        <begin position="54"/>
        <end position="84"/>
    </location>
</feature>
<keyword evidence="4" id="KW-0238">DNA-binding</keyword>
<dbReference type="AlphaFoldDB" id="A0AAD8U8U7"/>
<dbReference type="GeneID" id="85395167"/>
<dbReference type="PROSITE" id="PS50048">
    <property type="entry name" value="ZN2_CY6_FUNGAL_2"/>
    <property type="match status" value="1"/>
</dbReference>
<proteinExistence type="predicted"/>